<keyword evidence="2" id="KW-1185">Reference proteome</keyword>
<name>M2USZ8_COCH5</name>
<dbReference type="HOGENOM" id="CLU_3074149_0_0_1"/>
<feature type="non-terminal residue" evidence="1">
    <location>
        <position position="53"/>
    </location>
</feature>
<evidence type="ECO:0000313" key="2">
    <source>
        <dbReference type="Proteomes" id="UP000016936"/>
    </source>
</evidence>
<dbReference type="Proteomes" id="UP000016936">
    <property type="component" value="Unassembled WGS sequence"/>
</dbReference>
<dbReference type="EMBL" id="KB445577">
    <property type="protein sequence ID" value="EMD91013.1"/>
    <property type="molecule type" value="Genomic_DNA"/>
</dbReference>
<accession>M2USZ8</accession>
<gene>
    <name evidence="1" type="ORF">COCHEDRAFT_1021766</name>
</gene>
<protein>
    <submittedName>
        <fullName evidence="1">Uncharacterized protein</fullName>
    </submittedName>
</protein>
<evidence type="ECO:0000313" key="1">
    <source>
        <dbReference type="EMBL" id="EMD91013.1"/>
    </source>
</evidence>
<reference evidence="2" key="2">
    <citation type="journal article" date="2013" name="PLoS Genet.">
        <title>Comparative genome structure, secondary metabolite, and effector coding capacity across Cochliobolus pathogens.</title>
        <authorList>
            <person name="Condon B.J."/>
            <person name="Leng Y."/>
            <person name="Wu D."/>
            <person name="Bushley K.E."/>
            <person name="Ohm R.A."/>
            <person name="Otillar R."/>
            <person name="Martin J."/>
            <person name="Schackwitz W."/>
            <person name="Grimwood J."/>
            <person name="MohdZainudin N."/>
            <person name="Xue C."/>
            <person name="Wang R."/>
            <person name="Manning V.A."/>
            <person name="Dhillon B."/>
            <person name="Tu Z.J."/>
            <person name="Steffenson B.J."/>
            <person name="Salamov A."/>
            <person name="Sun H."/>
            <person name="Lowry S."/>
            <person name="LaButti K."/>
            <person name="Han J."/>
            <person name="Copeland A."/>
            <person name="Lindquist E."/>
            <person name="Barry K."/>
            <person name="Schmutz J."/>
            <person name="Baker S.E."/>
            <person name="Ciuffetti L.M."/>
            <person name="Grigoriev I.V."/>
            <person name="Zhong S."/>
            <person name="Turgeon B.G."/>
        </authorList>
    </citation>
    <scope>NUCLEOTIDE SEQUENCE [LARGE SCALE GENOMIC DNA]</scope>
    <source>
        <strain evidence="2">C5 / ATCC 48332 / race O</strain>
    </source>
</reference>
<dbReference type="AlphaFoldDB" id="M2USZ8"/>
<proteinExistence type="predicted"/>
<sequence length="53" mass="5758">MLRRLATTAASSPGCAPALLATTWYIVRPAWACDADFCEYNASRRASGYVLMS</sequence>
<organism evidence="1 2">
    <name type="scientific">Cochliobolus heterostrophus (strain C5 / ATCC 48332 / race O)</name>
    <name type="common">Southern corn leaf blight fungus</name>
    <name type="synonym">Bipolaris maydis</name>
    <dbReference type="NCBI Taxonomy" id="701091"/>
    <lineage>
        <taxon>Eukaryota</taxon>
        <taxon>Fungi</taxon>
        <taxon>Dikarya</taxon>
        <taxon>Ascomycota</taxon>
        <taxon>Pezizomycotina</taxon>
        <taxon>Dothideomycetes</taxon>
        <taxon>Pleosporomycetidae</taxon>
        <taxon>Pleosporales</taxon>
        <taxon>Pleosporineae</taxon>
        <taxon>Pleosporaceae</taxon>
        <taxon>Bipolaris</taxon>
    </lineage>
</organism>
<reference evidence="1 2" key="1">
    <citation type="journal article" date="2012" name="PLoS Pathog.">
        <title>Diverse lifestyles and strategies of plant pathogenesis encoded in the genomes of eighteen Dothideomycetes fungi.</title>
        <authorList>
            <person name="Ohm R.A."/>
            <person name="Feau N."/>
            <person name="Henrissat B."/>
            <person name="Schoch C.L."/>
            <person name="Horwitz B.A."/>
            <person name="Barry K.W."/>
            <person name="Condon B.J."/>
            <person name="Copeland A.C."/>
            <person name="Dhillon B."/>
            <person name="Glaser F."/>
            <person name="Hesse C.N."/>
            <person name="Kosti I."/>
            <person name="LaButti K."/>
            <person name="Lindquist E.A."/>
            <person name="Lucas S."/>
            <person name="Salamov A.A."/>
            <person name="Bradshaw R.E."/>
            <person name="Ciuffetti L."/>
            <person name="Hamelin R.C."/>
            <person name="Kema G.H.J."/>
            <person name="Lawrence C."/>
            <person name="Scott J.A."/>
            <person name="Spatafora J.W."/>
            <person name="Turgeon B.G."/>
            <person name="de Wit P.J.G.M."/>
            <person name="Zhong S."/>
            <person name="Goodwin S.B."/>
            <person name="Grigoriev I.V."/>
        </authorList>
    </citation>
    <scope>NUCLEOTIDE SEQUENCE [LARGE SCALE GENOMIC DNA]</scope>
    <source>
        <strain evidence="2">C5 / ATCC 48332 / race O</strain>
    </source>
</reference>